<proteinExistence type="predicted"/>
<accession>A0ABS9BHU2</accession>
<feature type="transmembrane region" description="Helical" evidence="1">
    <location>
        <begin position="56"/>
        <end position="79"/>
    </location>
</feature>
<feature type="transmembrane region" description="Helical" evidence="1">
    <location>
        <begin position="12"/>
        <end position="36"/>
    </location>
</feature>
<evidence type="ECO:0000256" key="1">
    <source>
        <dbReference type="SAM" id="Phobius"/>
    </source>
</evidence>
<dbReference type="RefSeq" id="WP_234865459.1">
    <property type="nucleotide sequence ID" value="NZ_JAKEVY010000002.1"/>
</dbReference>
<sequence>MTKHLKKEEKPFYFKVLTVGCLLLLLANWILAIVTYPSLPDTIPSHFNARGEVDGYSSRATLFLLPAVATFSLLILLLVGPLKSKFSNLSTTVYSVPLQPMTEARLLKVIAFLTAILFLVIETLIIQTAKTGQPPSHFYWVFILAGILVIYPFIEMALDKKKKS</sequence>
<name>A0ABS9BHU2_9BACT</name>
<keyword evidence="4" id="KW-1185">Reference proteome</keyword>
<evidence type="ECO:0000313" key="4">
    <source>
        <dbReference type="Proteomes" id="UP001200145"/>
    </source>
</evidence>
<feature type="transmembrane region" description="Helical" evidence="1">
    <location>
        <begin position="106"/>
        <end position="126"/>
    </location>
</feature>
<comment type="caution">
    <text evidence="3">The sequence shown here is derived from an EMBL/GenBank/DDBJ whole genome shotgun (WGS) entry which is preliminary data.</text>
</comment>
<gene>
    <name evidence="3" type="ORF">L0U88_08305</name>
</gene>
<feature type="domain" description="DUF1648" evidence="2">
    <location>
        <begin position="23"/>
        <end position="69"/>
    </location>
</feature>
<dbReference type="Pfam" id="PF07853">
    <property type="entry name" value="DUF1648"/>
    <property type="match status" value="1"/>
</dbReference>
<reference evidence="3 4" key="1">
    <citation type="submission" date="2022-01" db="EMBL/GenBank/DDBJ databases">
        <title>Flavihumibacter sp. nov., isolated from sediment of a river.</title>
        <authorList>
            <person name="Liu H."/>
        </authorList>
    </citation>
    <scope>NUCLEOTIDE SEQUENCE [LARGE SCALE GENOMIC DNA]</scope>
    <source>
        <strain evidence="3 4">RY-1</strain>
    </source>
</reference>
<dbReference type="Proteomes" id="UP001200145">
    <property type="component" value="Unassembled WGS sequence"/>
</dbReference>
<dbReference type="EMBL" id="JAKEVY010000002">
    <property type="protein sequence ID" value="MCF1714623.1"/>
    <property type="molecule type" value="Genomic_DNA"/>
</dbReference>
<dbReference type="InterPro" id="IPR012867">
    <property type="entry name" value="DUF1648"/>
</dbReference>
<evidence type="ECO:0000259" key="2">
    <source>
        <dbReference type="Pfam" id="PF07853"/>
    </source>
</evidence>
<evidence type="ECO:0000313" key="3">
    <source>
        <dbReference type="EMBL" id="MCF1714623.1"/>
    </source>
</evidence>
<keyword evidence="1" id="KW-0812">Transmembrane</keyword>
<protein>
    <submittedName>
        <fullName evidence="3">DUF1648 domain-containing protein</fullName>
    </submittedName>
</protein>
<keyword evidence="1" id="KW-1133">Transmembrane helix</keyword>
<keyword evidence="1" id="KW-0472">Membrane</keyword>
<feature type="transmembrane region" description="Helical" evidence="1">
    <location>
        <begin position="138"/>
        <end position="158"/>
    </location>
</feature>
<organism evidence="3 4">
    <name type="scientific">Flavihumibacter fluminis</name>
    <dbReference type="NCBI Taxonomy" id="2909236"/>
    <lineage>
        <taxon>Bacteria</taxon>
        <taxon>Pseudomonadati</taxon>
        <taxon>Bacteroidota</taxon>
        <taxon>Chitinophagia</taxon>
        <taxon>Chitinophagales</taxon>
        <taxon>Chitinophagaceae</taxon>
        <taxon>Flavihumibacter</taxon>
    </lineage>
</organism>